<organism evidence="2 3">
    <name type="scientific">Malus domestica</name>
    <name type="common">Apple</name>
    <name type="synonym">Pyrus malus</name>
    <dbReference type="NCBI Taxonomy" id="3750"/>
    <lineage>
        <taxon>Eukaryota</taxon>
        <taxon>Viridiplantae</taxon>
        <taxon>Streptophyta</taxon>
        <taxon>Embryophyta</taxon>
        <taxon>Tracheophyta</taxon>
        <taxon>Spermatophyta</taxon>
        <taxon>Magnoliopsida</taxon>
        <taxon>eudicotyledons</taxon>
        <taxon>Gunneridae</taxon>
        <taxon>Pentapetalae</taxon>
        <taxon>rosids</taxon>
        <taxon>fabids</taxon>
        <taxon>Rosales</taxon>
        <taxon>Rosaceae</taxon>
        <taxon>Amygdaloideae</taxon>
        <taxon>Maleae</taxon>
        <taxon>Malus</taxon>
    </lineage>
</organism>
<evidence type="ECO:0000313" key="3">
    <source>
        <dbReference type="Proteomes" id="UP000290289"/>
    </source>
</evidence>
<dbReference type="AlphaFoldDB" id="A0A498J184"/>
<accession>A0A498J184</accession>
<name>A0A498J184_MALDO</name>
<evidence type="ECO:0000256" key="1">
    <source>
        <dbReference type="SAM" id="MobiDB-lite"/>
    </source>
</evidence>
<keyword evidence="3" id="KW-1185">Reference proteome</keyword>
<dbReference type="EMBL" id="RDQH01000336">
    <property type="protein sequence ID" value="RXH87732.1"/>
    <property type="molecule type" value="Genomic_DNA"/>
</dbReference>
<evidence type="ECO:0000313" key="2">
    <source>
        <dbReference type="EMBL" id="RXH87732.1"/>
    </source>
</evidence>
<feature type="compositionally biased region" description="Basic and acidic residues" evidence="1">
    <location>
        <begin position="72"/>
        <end position="86"/>
    </location>
</feature>
<reference evidence="2 3" key="1">
    <citation type="submission" date="2018-10" db="EMBL/GenBank/DDBJ databases">
        <title>A high-quality apple genome assembly.</title>
        <authorList>
            <person name="Hu J."/>
        </authorList>
    </citation>
    <scope>NUCLEOTIDE SEQUENCE [LARGE SCALE GENOMIC DNA]</scope>
    <source>
        <strain evidence="3">cv. HFTH1</strain>
        <tissue evidence="2">Young leaf</tissue>
    </source>
</reference>
<sequence length="86" mass="10236">MESEASEFPKGLMLGRERDLYLSIVKSKSEDDKNERKHKKHKYKDKDHKKHINYHKDNNGDAGRNKNTAHGLKTEQLKEQQYRVRT</sequence>
<feature type="compositionally biased region" description="Basic residues" evidence="1">
    <location>
        <begin position="36"/>
        <end position="53"/>
    </location>
</feature>
<gene>
    <name evidence="2" type="ORF">DVH24_034632</name>
</gene>
<comment type="caution">
    <text evidence="2">The sequence shown here is derived from an EMBL/GenBank/DDBJ whole genome shotgun (WGS) entry which is preliminary data.</text>
</comment>
<feature type="region of interest" description="Disordered" evidence="1">
    <location>
        <begin position="26"/>
        <end position="86"/>
    </location>
</feature>
<dbReference type="Proteomes" id="UP000290289">
    <property type="component" value="Chromosome 10"/>
</dbReference>
<proteinExistence type="predicted"/>
<protein>
    <submittedName>
        <fullName evidence="2">Uncharacterized protein</fullName>
    </submittedName>
</protein>